<feature type="region of interest" description="Disordered" evidence="1">
    <location>
        <begin position="47"/>
        <end position="73"/>
    </location>
</feature>
<name>A0ABZ1C437_9FIRM</name>
<accession>A0ABZ1C437</accession>
<keyword evidence="3" id="KW-1185">Reference proteome</keyword>
<evidence type="ECO:0000313" key="2">
    <source>
        <dbReference type="EMBL" id="WRP18832.1"/>
    </source>
</evidence>
<organism evidence="2 3">
    <name type="scientific">Carboxydichorda subterranea</name>
    <dbReference type="NCBI Taxonomy" id="3109565"/>
    <lineage>
        <taxon>Bacteria</taxon>
        <taxon>Bacillati</taxon>
        <taxon>Bacillota</taxon>
        <taxon>Limnochordia</taxon>
        <taxon>Limnochordales</taxon>
        <taxon>Geochordaceae</taxon>
        <taxon>Carboxydichorda</taxon>
    </lineage>
</organism>
<evidence type="ECO:0000313" key="3">
    <source>
        <dbReference type="Proteomes" id="UP001332192"/>
    </source>
</evidence>
<sequence>MPVLEVPIPPQCSNVVRKARMAEVRDELKASGIRSVAFGDLFLADERTGRKHRRKPPPLVSRRTRDAVDDTRA</sequence>
<reference evidence="2 3" key="1">
    <citation type="journal article" date="2024" name="Front. Microbiol.">
        <title>Novel thermophilic genera Geochorda gen. nov. and Carboxydochorda gen. nov. from the deep terrestrial subsurface reveal the ecophysiological diversity in the class Limnochordia.</title>
        <authorList>
            <person name="Karnachuk O.V."/>
            <person name="Lukina A.P."/>
            <person name="Avakyan M.R."/>
            <person name="Kadnikov V.V."/>
            <person name="Begmatov S."/>
            <person name="Beletsky A.V."/>
            <person name="Vlasova K.G."/>
            <person name="Novikov A.A."/>
            <person name="Shcherbakova V.A."/>
            <person name="Mardanov A.V."/>
            <person name="Ravin N.V."/>
        </authorList>
    </citation>
    <scope>NUCLEOTIDE SEQUENCE [LARGE SCALE GENOMIC DNA]</scope>
    <source>
        <strain evidence="2 3">L945</strain>
    </source>
</reference>
<protein>
    <submittedName>
        <fullName evidence="2">Uncharacterized protein</fullName>
    </submittedName>
</protein>
<proteinExistence type="predicted"/>
<feature type="compositionally biased region" description="Basic and acidic residues" evidence="1">
    <location>
        <begin position="63"/>
        <end position="73"/>
    </location>
</feature>
<dbReference type="Proteomes" id="UP001332192">
    <property type="component" value="Chromosome"/>
</dbReference>
<evidence type="ECO:0000256" key="1">
    <source>
        <dbReference type="SAM" id="MobiDB-lite"/>
    </source>
</evidence>
<dbReference type="RefSeq" id="WP_324718103.1">
    <property type="nucleotide sequence ID" value="NZ_CP141615.1"/>
</dbReference>
<gene>
    <name evidence="2" type="ORF">U7230_07520</name>
</gene>
<dbReference type="EMBL" id="CP141615">
    <property type="protein sequence ID" value="WRP18832.1"/>
    <property type="molecule type" value="Genomic_DNA"/>
</dbReference>